<dbReference type="EMBL" id="PVWO01000200">
    <property type="protein sequence ID" value="PSB55246.1"/>
    <property type="molecule type" value="Genomic_DNA"/>
</dbReference>
<gene>
    <name evidence="2" type="ORF">C7B77_15635</name>
</gene>
<sequence length="76" mass="8656">MEVITNRHLLPTVGNLVAVPYLPAAIAQKATITASLVIVSEVSFWLGILLTGKELAQRYRRKLSPYYWWQRITNSK</sequence>
<reference evidence="2 3" key="1">
    <citation type="submission" date="2018-03" db="EMBL/GenBank/DDBJ databases">
        <title>The ancient ancestry and fast evolution of plastids.</title>
        <authorList>
            <person name="Moore K.R."/>
            <person name="Magnabosco C."/>
            <person name="Momper L."/>
            <person name="Gold D.A."/>
            <person name="Bosak T."/>
            <person name="Fournier G.P."/>
        </authorList>
    </citation>
    <scope>NUCLEOTIDE SEQUENCE [LARGE SCALE GENOMIC DNA]</scope>
    <source>
        <strain evidence="2 3">CCALA 037</strain>
    </source>
</reference>
<name>A0A2T1GCT0_9CYAN</name>
<dbReference type="InterPro" id="IPR047961">
    <property type="entry name" value="Transp_suffix-like"/>
</dbReference>
<evidence type="ECO:0000313" key="3">
    <source>
        <dbReference type="Proteomes" id="UP000238937"/>
    </source>
</evidence>
<accession>A0A2T1GCT0</accession>
<feature type="transmembrane region" description="Helical" evidence="1">
    <location>
        <begin position="30"/>
        <end position="52"/>
    </location>
</feature>
<keyword evidence="1" id="KW-0812">Transmembrane</keyword>
<comment type="caution">
    <text evidence="2">The sequence shown here is derived from an EMBL/GenBank/DDBJ whole genome shotgun (WGS) entry which is preliminary data.</text>
</comment>
<dbReference type="AlphaFoldDB" id="A0A2T1GCT0"/>
<evidence type="ECO:0000313" key="2">
    <source>
        <dbReference type="EMBL" id="PSB55246.1"/>
    </source>
</evidence>
<evidence type="ECO:0000256" key="1">
    <source>
        <dbReference type="SAM" id="Phobius"/>
    </source>
</evidence>
<dbReference type="OrthoDB" id="1122717at2"/>
<keyword evidence="1" id="KW-1133">Transmembrane helix</keyword>
<dbReference type="NCBIfam" id="NF033684">
    <property type="entry name" value="suffix_2_RND"/>
    <property type="match status" value="1"/>
</dbReference>
<keyword evidence="1" id="KW-0472">Membrane</keyword>
<proteinExistence type="predicted"/>
<organism evidence="2 3">
    <name type="scientific">Chamaesiphon polymorphus CCALA 037</name>
    <dbReference type="NCBI Taxonomy" id="2107692"/>
    <lineage>
        <taxon>Bacteria</taxon>
        <taxon>Bacillati</taxon>
        <taxon>Cyanobacteriota</taxon>
        <taxon>Cyanophyceae</taxon>
        <taxon>Gomontiellales</taxon>
        <taxon>Chamaesiphonaceae</taxon>
        <taxon>Chamaesiphon</taxon>
    </lineage>
</organism>
<dbReference type="Proteomes" id="UP000238937">
    <property type="component" value="Unassembled WGS sequence"/>
</dbReference>
<protein>
    <submittedName>
        <fullName evidence="2">Uncharacterized protein</fullName>
    </submittedName>
</protein>
<keyword evidence="3" id="KW-1185">Reference proteome</keyword>